<dbReference type="AlphaFoldDB" id="A0A2I0KBL7"/>
<organism evidence="2 3">
    <name type="scientific">Punica granatum</name>
    <name type="common">Pomegranate</name>
    <dbReference type="NCBI Taxonomy" id="22663"/>
    <lineage>
        <taxon>Eukaryota</taxon>
        <taxon>Viridiplantae</taxon>
        <taxon>Streptophyta</taxon>
        <taxon>Embryophyta</taxon>
        <taxon>Tracheophyta</taxon>
        <taxon>Spermatophyta</taxon>
        <taxon>Magnoliopsida</taxon>
        <taxon>eudicotyledons</taxon>
        <taxon>Gunneridae</taxon>
        <taxon>Pentapetalae</taxon>
        <taxon>rosids</taxon>
        <taxon>malvids</taxon>
        <taxon>Myrtales</taxon>
        <taxon>Lythraceae</taxon>
        <taxon>Punica</taxon>
    </lineage>
</organism>
<proteinExistence type="predicted"/>
<gene>
    <name evidence="2" type="ORF">CRG98_013678</name>
</gene>
<sequence length="121" mass="13349">MNWAEWAERAAVGPSGRIANWAELGRRELGRLSYRWTGLGCRWTRAALLDAGWAVGRRMLGEEARATGNARIRSRDGGPGRGVGSRDSIRGPNQGKANNFSEFELGYRELRASVRERGSSS</sequence>
<feature type="region of interest" description="Disordered" evidence="1">
    <location>
        <begin position="65"/>
        <end position="100"/>
    </location>
</feature>
<accession>A0A2I0KBL7</accession>
<evidence type="ECO:0000313" key="2">
    <source>
        <dbReference type="EMBL" id="PKI65929.1"/>
    </source>
</evidence>
<protein>
    <submittedName>
        <fullName evidence="2">Uncharacterized protein</fullName>
    </submittedName>
</protein>
<reference evidence="2 3" key="1">
    <citation type="submission" date="2017-11" db="EMBL/GenBank/DDBJ databases">
        <title>De-novo sequencing of pomegranate (Punica granatum L.) genome.</title>
        <authorList>
            <person name="Akparov Z."/>
            <person name="Amiraslanov A."/>
            <person name="Hajiyeva S."/>
            <person name="Abbasov M."/>
            <person name="Kaur K."/>
            <person name="Hamwieh A."/>
            <person name="Solovyev V."/>
            <person name="Salamov A."/>
            <person name="Braich B."/>
            <person name="Kosarev P."/>
            <person name="Mahmoud A."/>
            <person name="Hajiyev E."/>
            <person name="Babayeva S."/>
            <person name="Izzatullayeva V."/>
            <person name="Mammadov A."/>
            <person name="Mammadov A."/>
            <person name="Sharifova S."/>
            <person name="Ojaghi J."/>
            <person name="Eynullazada K."/>
            <person name="Bayramov B."/>
            <person name="Abdulazimova A."/>
            <person name="Shahmuradov I."/>
        </authorList>
    </citation>
    <scope>NUCLEOTIDE SEQUENCE [LARGE SCALE GENOMIC DNA]</scope>
    <source>
        <strain evidence="3">cv. AG2017</strain>
        <tissue evidence="2">Leaf</tissue>
    </source>
</reference>
<dbReference type="EMBL" id="PGOL01000702">
    <property type="protein sequence ID" value="PKI65929.1"/>
    <property type="molecule type" value="Genomic_DNA"/>
</dbReference>
<keyword evidence="3" id="KW-1185">Reference proteome</keyword>
<comment type="caution">
    <text evidence="2">The sequence shown here is derived from an EMBL/GenBank/DDBJ whole genome shotgun (WGS) entry which is preliminary data.</text>
</comment>
<evidence type="ECO:0000256" key="1">
    <source>
        <dbReference type="SAM" id="MobiDB-lite"/>
    </source>
</evidence>
<name>A0A2I0KBL7_PUNGR</name>
<evidence type="ECO:0000313" key="3">
    <source>
        <dbReference type="Proteomes" id="UP000233551"/>
    </source>
</evidence>
<dbReference type="Proteomes" id="UP000233551">
    <property type="component" value="Unassembled WGS sequence"/>
</dbReference>